<dbReference type="Proteomes" id="UP000008312">
    <property type="component" value="Unassembled WGS sequence"/>
</dbReference>
<gene>
    <name evidence="1" type="ORF">GSBLH_T00004764001</name>
</gene>
<proteinExistence type="predicted"/>
<name>D8MAP1_BLAHO</name>
<dbReference type="InParanoid" id="D8MAP1"/>
<dbReference type="RefSeq" id="XP_012899178.1">
    <property type="nucleotide sequence ID" value="XM_013043724.1"/>
</dbReference>
<evidence type="ECO:0000313" key="1">
    <source>
        <dbReference type="EMBL" id="CBK25130.2"/>
    </source>
</evidence>
<reference evidence="1" key="1">
    <citation type="submission" date="2010-02" db="EMBL/GenBank/DDBJ databases">
        <title>Sequencing and annotation of the Blastocystis hominis genome.</title>
        <authorList>
            <person name="Wincker P."/>
        </authorList>
    </citation>
    <scope>NUCLEOTIDE SEQUENCE</scope>
    <source>
        <strain evidence="1">Singapore isolate B</strain>
    </source>
</reference>
<dbReference type="GeneID" id="24921769"/>
<protein>
    <submittedName>
        <fullName evidence="1">Uncharacterized protein</fullName>
    </submittedName>
</protein>
<dbReference type="EMBL" id="FN668690">
    <property type="protein sequence ID" value="CBK25130.2"/>
    <property type="molecule type" value="Genomic_DNA"/>
</dbReference>
<keyword evidence="2" id="KW-1185">Reference proteome</keyword>
<evidence type="ECO:0000313" key="2">
    <source>
        <dbReference type="Proteomes" id="UP000008312"/>
    </source>
</evidence>
<accession>D8MAP1</accession>
<sequence length="90" mass="10453">MEDCSFDVDAFVSELEKTIQPWTYSAVIEFMELFTTSLEMDDKFYDYFLKNKTEASALSVILTCSTVERQNTVLSWIVNNNVTNLYFAVH</sequence>
<dbReference type="AlphaFoldDB" id="D8MAP1"/>
<organism evidence="1">
    <name type="scientific">Blastocystis hominis</name>
    <dbReference type="NCBI Taxonomy" id="12968"/>
    <lineage>
        <taxon>Eukaryota</taxon>
        <taxon>Sar</taxon>
        <taxon>Stramenopiles</taxon>
        <taxon>Bigyra</taxon>
        <taxon>Opalozoa</taxon>
        <taxon>Opalinata</taxon>
        <taxon>Blastocystidae</taxon>
        <taxon>Blastocystis</taxon>
    </lineage>
</organism>